<dbReference type="InterPro" id="IPR043128">
    <property type="entry name" value="Rev_trsase/Diguanyl_cyclase"/>
</dbReference>
<dbReference type="GO" id="GO:0004523">
    <property type="term" value="F:RNA-DNA hybrid ribonuclease activity"/>
    <property type="evidence" value="ECO:0007669"/>
    <property type="project" value="InterPro"/>
</dbReference>
<feature type="domain" description="Reverse transcriptase" evidence="8">
    <location>
        <begin position="1213"/>
        <end position="1325"/>
    </location>
</feature>
<dbReference type="Gene3D" id="3.10.10.10">
    <property type="entry name" value="HIV Type 1 Reverse Transcriptase, subunit A, domain 1"/>
    <property type="match status" value="1"/>
</dbReference>
<dbReference type="CDD" id="cd01647">
    <property type="entry name" value="RT_LTR"/>
    <property type="match status" value="1"/>
</dbReference>
<evidence type="ECO:0000256" key="7">
    <source>
        <dbReference type="SAM" id="MobiDB-lite"/>
    </source>
</evidence>
<feature type="compositionally biased region" description="Polar residues" evidence="7">
    <location>
        <begin position="181"/>
        <end position="191"/>
    </location>
</feature>
<dbReference type="Gene3D" id="3.30.70.270">
    <property type="match status" value="2"/>
</dbReference>
<evidence type="ECO:0000256" key="2">
    <source>
        <dbReference type="ARBA" id="ARBA00022695"/>
    </source>
</evidence>
<dbReference type="InterPro" id="IPR050951">
    <property type="entry name" value="Retrovirus_Pol_polyprotein"/>
</dbReference>
<dbReference type="Pfam" id="PF00078">
    <property type="entry name" value="RVT_1"/>
    <property type="match status" value="1"/>
</dbReference>
<evidence type="ECO:0000256" key="4">
    <source>
        <dbReference type="ARBA" id="ARBA00022759"/>
    </source>
</evidence>
<dbReference type="InterPro" id="IPR041373">
    <property type="entry name" value="RT_RNaseH"/>
</dbReference>
<reference evidence="13" key="1">
    <citation type="submission" date="2018-02" db="EMBL/GenBank/DDBJ databases">
        <authorList>
            <person name="Cohen D.B."/>
            <person name="Kent A.D."/>
        </authorList>
    </citation>
    <scope>NUCLEOTIDE SEQUENCE</scope>
</reference>
<dbReference type="Gene3D" id="1.10.340.70">
    <property type="match status" value="1"/>
</dbReference>
<dbReference type="InterPro" id="IPR012337">
    <property type="entry name" value="RNaseH-like_sf"/>
</dbReference>
<dbReference type="PANTHER" id="PTHR37984:SF5">
    <property type="entry name" value="PROTEIN NYNRIN-LIKE"/>
    <property type="match status" value="1"/>
</dbReference>
<gene>
    <name evidence="13" type="ORF">FSB_LOCUS18051</name>
</gene>
<feature type="domain" description="Reverse transcriptase RNase H-like" evidence="11">
    <location>
        <begin position="1452"/>
        <end position="1513"/>
    </location>
</feature>
<organism evidence="13">
    <name type="scientific">Fagus sylvatica</name>
    <name type="common">Beechnut</name>
    <dbReference type="NCBI Taxonomy" id="28930"/>
    <lineage>
        <taxon>Eukaryota</taxon>
        <taxon>Viridiplantae</taxon>
        <taxon>Streptophyta</taxon>
        <taxon>Embryophyta</taxon>
        <taxon>Tracheophyta</taxon>
        <taxon>Spermatophyta</taxon>
        <taxon>Magnoliopsida</taxon>
        <taxon>eudicotyledons</taxon>
        <taxon>Gunneridae</taxon>
        <taxon>Pentapetalae</taxon>
        <taxon>rosids</taxon>
        <taxon>fabids</taxon>
        <taxon>Fagales</taxon>
        <taxon>Fagaceae</taxon>
        <taxon>Fagus</taxon>
    </lineage>
</organism>
<evidence type="ECO:0000256" key="6">
    <source>
        <dbReference type="ARBA" id="ARBA00022918"/>
    </source>
</evidence>
<dbReference type="InterPro" id="IPR043502">
    <property type="entry name" value="DNA/RNA_pol_sf"/>
</dbReference>
<feature type="compositionally biased region" description="Polar residues" evidence="7">
    <location>
        <begin position="624"/>
        <end position="638"/>
    </location>
</feature>
<keyword evidence="4" id="KW-0255">Endonuclease</keyword>
<dbReference type="Pfam" id="PF17921">
    <property type="entry name" value="Integrase_H2C2"/>
    <property type="match status" value="1"/>
</dbReference>
<keyword evidence="5" id="KW-0378">Hydrolase</keyword>
<protein>
    <recommendedName>
        <fullName evidence="14">Reverse transcriptase</fullName>
    </recommendedName>
</protein>
<feature type="compositionally biased region" description="Low complexity" evidence="7">
    <location>
        <begin position="224"/>
        <end position="234"/>
    </location>
</feature>
<dbReference type="InterPro" id="IPR041588">
    <property type="entry name" value="Integrase_H2C2"/>
</dbReference>
<accession>A0A2N9FT82</accession>
<evidence type="ECO:0000259" key="8">
    <source>
        <dbReference type="Pfam" id="PF00078"/>
    </source>
</evidence>
<feature type="region of interest" description="Disordered" evidence="7">
    <location>
        <begin position="341"/>
        <end position="418"/>
    </location>
</feature>
<feature type="region of interest" description="Disordered" evidence="7">
    <location>
        <begin position="208"/>
        <end position="255"/>
    </location>
</feature>
<dbReference type="SUPFAM" id="SSF56672">
    <property type="entry name" value="DNA/RNA polymerases"/>
    <property type="match status" value="1"/>
</dbReference>
<feature type="region of interest" description="Disordered" evidence="7">
    <location>
        <begin position="161"/>
        <end position="194"/>
    </location>
</feature>
<feature type="compositionally biased region" description="Basic and acidic residues" evidence="7">
    <location>
        <begin position="388"/>
        <end position="412"/>
    </location>
</feature>
<dbReference type="GO" id="GO:0003676">
    <property type="term" value="F:nucleic acid binding"/>
    <property type="evidence" value="ECO:0007669"/>
    <property type="project" value="InterPro"/>
</dbReference>
<dbReference type="InterPro" id="IPR002156">
    <property type="entry name" value="RNaseH_domain"/>
</dbReference>
<evidence type="ECO:0000259" key="9">
    <source>
        <dbReference type="Pfam" id="PF03732"/>
    </source>
</evidence>
<evidence type="ECO:0000256" key="3">
    <source>
        <dbReference type="ARBA" id="ARBA00022722"/>
    </source>
</evidence>
<dbReference type="Pfam" id="PF17917">
    <property type="entry name" value="RT_RNaseH"/>
    <property type="match status" value="1"/>
</dbReference>
<keyword evidence="2" id="KW-0548">Nucleotidyltransferase</keyword>
<feature type="domain" description="Integrase zinc-binding" evidence="12">
    <location>
        <begin position="1816"/>
        <end position="1868"/>
    </location>
</feature>
<dbReference type="EMBL" id="OIVN01001125">
    <property type="protein sequence ID" value="SPC90169.1"/>
    <property type="molecule type" value="Genomic_DNA"/>
</dbReference>
<feature type="region of interest" description="Disordered" evidence="7">
    <location>
        <begin position="609"/>
        <end position="654"/>
    </location>
</feature>
<evidence type="ECO:0000259" key="12">
    <source>
        <dbReference type="Pfam" id="PF17921"/>
    </source>
</evidence>
<dbReference type="Pfam" id="PF03732">
    <property type="entry name" value="Retrotrans_gag"/>
    <property type="match status" value="1"/>
</dbReference>
<dbReference type="Gene3D" id="3.30.420.10">
    <property type="entry name" value="Ribonuclease H-like superfamily/Ribonuclease H"/>
    <property type="match status" value="3"/>
</dbReference>
<dbReference type="InterPro" id="IPR000477">
    <property type="entry name" value="RT_dom"/>
</dbReference>
<sequence>MIALLIDKCLGHGELQVWLMNSPLAVMPIRFGLFLECLPYGPASGLPGQHQKNSKGFKKKRENGCLGKAIFPSSLGAVLEALKGDISKTPSDFQKFNDYAQELVFFINHQTWKVHQGKWSMVAPTKNQKRGRRLVLHTIQWSTANYPAVHRKLNHKTICGGGQLQQNDEEDEAMAEKTKKSTMAAQITSPAGTKAMIKGLKRLEKSAMATKATTTQEQRPPQPSTTGGPCSSPSWNLGSTPGGLKNTRGNAPSATKWSTTLGVEFWAQHPPHTNSARVQPSPWIDTIRGPYGAEFLAFLASTFWRLHWGVELQSSLYLGATMVSQTKVYPLANSHVEVESQGHSHAMGETHAQGGGQTLGGENPLGGGQALGGGQVLGGGEIPLREANGNKEDHQNKNDNRNHEERESHNKNDTPFVTMSDVADLLKQERERPPKEPRHFVRRPPYPIELLKEPYPEKYDTPVFALFDGRKGSAMEHIRHTLGTQCYLLGHQNLGRHGRKLLQHMLVLPAGSIRTWEDMVESFCSKYFHVEEKITLVNLHSTKQQTGEDLVKYIHRFRDVSLDCHVKYQEGELVEVCIDNMLPEFRAHLENLDISRFAPLLQKARKTALSVKPQVERSRDKKSLPQTLTVSTATTPSGTKRKNSTKKAYEEPPPLPFTAEEMMAIFDKWVQDQVIKLPKISKQPTAEEQKDPKYCRYHRYVNHPTVDCRTLRWEVNRKIQNGTLQLSEEQQKVHQTPFPNYNKGKGKAVVSVVIHGNVSDMEAEESAAASSSLKHFITIAAESGATCFTAEAHASRAFLETTNAITFTDEDMEVQYPDHRRPLYLSAVVKDVQVRRALVDTGSCLNLIPLSTLQAANVPQQKIQGSPMEVTGFGGVTEYTMGHVQLVLKGRLNGKPIRIAANSCPFDQTEAHFVEAALYDDLASTGEPSIVRPCGTPLPAWEDIKDDPEIDLRELLERKKKRKEREVEHGSPPQCQEGPTPEEGGLQPSCHLIQQTENSGKVVVDQVQSTAMSSEEVTVDHAQSTVMNPKEVAVDQTESMGLTLKDLRWIRQNPWLKRAYGRWTRQRILKKKLDQTESTTMRKEKSTAAESNITSKEELEVINLSNDPDISKPISISKSLSAKERKCLIDLLHEYKDVFAWDYHEMPGIDPGLVAHSLNVEPGTRPVVQPMRTFHTEVEAQITQEVKESYLLLDLSSQYSIHGGCQISYRSKRRTGRFRCCVDFRNLNKACPKDEFPLPNMDLLIDSAAGHAMFSFMDGFSGYNQIRMSTKDAEKTAFRTPIGNFYYTVMPFGLKNAGATYQRTMTAMFHDMMHKEIEDYVDDIVMNPLKCAFGVSAGKFLGFLVHNRGIDVDPAKASAIATMKAPTSHKELKSFLGRLSYIRRFIPGLAAVTAVFTPLMKKGVPFVWSTACQQAFEKIQVIMTKLPTWHKKMKMGLKSQSTMSAVHLEMLKTRYSGAERACLALIYASQRLRHYFLAHKIQLMTKSHPIRSLLHKPILSGRLAQWLLQLSQYEIITETPTAIKSQAIADLLAQFPGEDSSSISHEVPGGMGEALLADLVDSTWTLKFDGSSTSNSSGAGIVLIREDGETIAKSFKLDFSCSNNASEYEAYITGLAIAHEMGIKHLRVIGDSNLIICQTKGAKTGTPMLLQPWVPKFHLKGSKVDVTIDKRSMPITDLLREKFKEQNLDAEDWRTPIKAKLMSPEGVADLKVLKDYVLIAGDLYRRLPGGVLARCVNLQEAAKKLIEVHEKCCEFRDGVSLYRRLQRLGYFWPKHEPAKQQLELKKLATRYFVEGGILFRKGFHGDPLRCLSLAESQTVMKEAHSGECGEHQGKKRLYQLLLTLGYYWPTMKKDTADFVKSCHTCQLQANLIHTHPTSLQNMATPWPFHTWGLDLIGPINPSSGGYIWILVATEYFSKWVEAIPLRKATGAAVANFIREHIITSTADPTPYYPQGNGQAEATNRMLLRILSKMVFDYGKGWSSHLADTLWAYRGSTKTATGFTPFSLVYGTDAISPTELLVPSPRILHGMDLEADADICAEARVADLEEFFAKGQMVLRTVDHVRRGLPSPSKFAPNWEGPYLIREAYDSGYYKLSTADGTTLVDPINGKWLKRYYS</sequence>
<evidence type="ECO:0000259" key="11">
    <source>
        <dbReference type="Pfam" id="PF17917"/>
    </source>
</evidence>
<evidence type="ECO:0000256" key="5">
    <source>
        <dbReference type="ARBA" id="ARBA00022801"/>
    </source>
</evidence>
<dbReference type="InterPro" id="IPR005162">
    <property type="entry name" value="Retrotrans_gag_dom"/>
</dbReference>
<dbReference type="PANTHER" id="PTHR37984">
    <property type="entry name" value="PROTEIN CBG26694"/>
    <property type="match status" value="1"/>
</dbReference>
<feature type="region of interest" description="Disordered" evidence="7">
    <location>
        <begin position="961"/>
        <end position="985"/>
    </location>
</feature>
<evidence type="ECO:0000256" key="1">
    <source>
        <dbReference type="ARBA" id="ARBA00022679"/>
    </source>
</evidence>
<keyword evidence="6" id="KW-0695">RNA-directed DNA polymerase</keyword>
<keyword evidence="3" id="KW-0540">Nuclease</keyword>
<evidence type="ECO:0000313" key="13">
    <source>
        <dbReference type="EMBL" id="SPC90169.1"/>
    </source>
</evidence>
<feature type="compositionally biased region" description="Basic and acidic residues" evidence="7">
    <location>
        <begin position="614"/>
        <end position="623"/>
    </location>
</feature>
<keyword evidence="1" id="KW-0808">Transferase</keyword>
<feature type="domain" description="RNase H type-1" evidence="10">
    <location>
        <begin position="1568"/>
        <end position="1647"/>
    </location>
</feature>
<dbReference type="Pfam" id="PF13456">
    <property type="entry name" value="RVT_3"/>
    <property type="match status" value="1"/>
</dbReference>
<name>A0A2N9FT82_FAGSY</name>
<evidence type="ECO:0008006" key="14">
    <source>
        <dbReference type="Google" id="ProtNLM"/>
    </source>
</evidence>
<dbReference type="SUPFAM" id="SSF53098">
    <property type="entry name" value="Ribonuclease H-like"/>
    <property type="match status" value="2"/>
</dbReference>
<feature type="domain" description="Retrotransposon gag" evidence="9">
    <location>
        <begin position="508"/>
        <end position="577"/>
    </location>
</feature>
<proteinExistence type="predicted"/>
<dbReference type="InterPro" id="IPR036397">
    <property type="entry name" value="RNaseH_sf"/>
</dbReference>
<feature type="compositionally biased region" description="Gly residues" evidence="7">
    <location>
        <begin position="353"/>
        <end position="381"/>
    </location>
</feature>
<dbReference type="GO" id="GO:0003964">
    <property type="term" value="F:RNA-directed DNA polymerase activity"/>
    <property type="evidence" value="ECO:0007669"/>
    <property type="project" value="UniProtKB-KW"/>
</dbReference>
<evidence type="ECO:0000259" key="10">
    <source>
        <dbReference type="Pfam" id="PF13456"/>
    </source>
</evidence>